<dbReference type="Proteomes" id="UP000189549">
    <property type="component" value="Unassembled WGS sequence"/>
</dbReference>
<dbReference type="Pfam" id="PF00085">
    <property type="entry name" value="Thioredoxin"/>
    <property type="match status" value="1"/>
</dbReference>
<dbReference type="SUPFAM" id="SSF48452">
    <property type="entry name" value="TPR-like"/>
    <property type="match status" value="1"/>
</dbReference>
<accession>A0A1V3LA52</accession>
<gene>
    <name evidence="2" type="ORF">BKG93_01810</name>
</gene>
<organism evidence="2 3">
    <name type="scientific">Rodentibacter ratti</name>
    <dbReference type="NCBI Taxonomy" id="1906745"/>
    <lineage>
        <taxon>Bacteria</taxon>
        <taxon>Pseudomonadati</taxon>
        <taxon>Pseudomonadota</taxon>
        <taxon>Gammaproteobacteria</taxon>
        <taxon>Pasteurellales</taxon>
        <taxon>Pasteurellaceae</taxon>
        <taxon>Rodentibacter</taxon>
    </lineage>
</organism>
<dbReference type="RefSeq" id="WP_077475214.1">
    <property type="nucleotide sequence ID" value="NZ_MLAH01000011.1"/>
</dbReference>
<dbReference type="GO" id="GO:0015035">
    <property type="term" value="F:protein-disulfide reductase activity"/>
    <property type="evidence" value="ECO:0007669"/>
    <property type="project" value="TreeGrafter"/>
</dbReference>
<comment type="caution">
    <text evidence="2">The sequence shown here is derived from an EMBL/GenBank/DDBJ whole genome shotgun (WGS) entry which is preliminary data.</text>
</comment>
<dbReference type="CDD" id="cd02956">
    <property type="entry name" value="ybbN"/>
    <property type="match status" value="1"/>
</dbReference>
<evidence type="ECO:0000313" key="2">
    <source>
        <dbReference type="EMBL" id="OOF86845.1"/>
    </source>
</evidence>
<dbReference type="InterPro" id="IPR013766">
    <property type="entry name" value="Thioredoxin_domain"/>
</dbReference>
<reference evidence="2 3" key="1">
    <citation type="submission" date="2016-10" db="EMBL/GenBank/DDBJ databases">
        <title>Rodentibacter gen. nov. and new species.</title>
        <authorList>
            <person name="Christensen H."/>
        </authorList>
    </citation>
    <scope>NUCLEOTIDE SEQUENCE [LARGE SCALE GENOMIC DNA]</scope>
    <source>
        <strain evidence="2 3">Ppn157</strain>
    </source>
</reference>
<dbReference type="Pfam" id="PF14559">
    <property type="entry name" value="TPR_19"/>
    <property type="match status" value="1"/>
</dbReference>
<name>A0A1V3LA52_9PAST</name>
<dbReference type="Pfam" id="PF14561">
    <property type="entry name" value="TPR_20"/>
    <property type="match status" value="1"/>
</dbReference>
<sequence length="285" mass="32386">MADFPFIVEVNEQNLTEILQQSLEKPLVMNFYAPSHKESADFLVLLERVAEQYQGQFILGKVNCESEQMIAAQFRIQALPTTYLFKEAQALDTFPGALDQASLLQRLSVILPKEEELKFHQALDFLQVENYDAALPLLKEAWELSDKKNSDIALLYAETYIAMKKTEPAKEILDQIPLQDRDSRWQGLQAQIELLIQAADTPEIQQLTADYAKNPTPDIAIKLALQLHQAGRNEEALSLLFDLLKADLNTQNGEVKQQFLSILSAMGNADPLTNKFRRLLYSLLY</sequence>
<dbReference type="GO" id="GO:0005737">
    <property type="term" value="C:cytoplasm"/>
    <property type="evidence" value="ECO:0007669"/>
    <property type="project" value="TreeGrafter"/>
</dbReference>
<feature type="domain" description="Thioredoxin" evidence="1">
    <location>
        <begin position="1"/>
        <end position="143"/>
    </location>
</feature>
<dbReference type="InterPro" id="IPR036249">
    <property type="entry name" value="Thioredoxin-like_sf"/>
</dbReference>
<evidence type="ECO:0000259" key="1">
    <source>
        <dbReference type="PROSITE" id="PS51352"/>
    </source>
</evidence>
<dbReference type="STRING" id="1906745.BKG94_00150"/>
<dbReference type="PROSITE" id="PS51352">
    <property type="entry name" value="THIOREDOXIN_2"/>
    <property type="match status" value="1"/>
</dbReference>
<evidence type="ECO:0000313" key="3">
    <source>
        <dbReference type="Proteomes" id="UP000189549"/>
    </source>
</evidence>
<dbReference type="Gene3D" id="3.40.30.10">
    <property type="entry name" value="Glutaredoxin"/>
    <property type="match status" value="1"/>
</dbReference>
<dbReference type="EMBL" id="MLAH01000011">
    <property type="protein sequence ID" value="OOF86845.1"/>
    <property type="molecule type" value="Genomic_DNA"/>
</dbReference>
<dbReference type="AlphaFoldDB" id="A0A1V3LA52"/>
<dbReference type="PANTHER" id="PTHR45663">
    <property type="entry name" value="GEO12009P1"/>
    <property type="match status" value="1"/>
</dbReference>
<protein>
    <submittedName>
        <fullName evidence="2">Co-chaperone YbbN</fullName>
    </submittedName>
</protein>
<dbReference type="InterPro" id="IPR011990">
    <property type="entry name" value="TPR-like_helical_dom_sf"/>
</dbReference>
<dbReference type="SUPFAM" id="SSF52833">
    <property type="entry name" value="Thioredoxin-like"/>
    <property type="match status" value="1"/>
</dbReference>
<dbReference type="GO" id="GO:0006950">
    <property type="term" value="P:response to stress"/>
    <property type="evidence" value="ECO:0007669"/>
    <property type="project" value="UniProtKB-ARBA"/>
</dbReference>
<proteinExistence type="predicted"/>
<dbReference type="Gene3D" id="1.25.40.10">
    <property type="entry name" value="Tetratricopeptide repeat domain"/>
    <property type="match status" value="2"/>
</dbReference>
<dbReference type="PANTHER" id="PTHR45663:SF11">
    <property type="entry name" value="GEO12009P1"/>
    <property type="match status" value="1"/>
</dbReference>